<dbReference type="PRINTS" id="PR00725">
    <property type="entry name" value="DADACBPTASE1"/>
</dbReference>
<dbReference type="GO" id="GO:0008360">
    <property type="term" value="P:regulation of cell shape"/>
    <property type="evidence" value="ECO:0007669"/>
    <property type="project" value="UniProtKB-KW"/>
</dbReference>
<protein>
    <submittedName>
        <fullName evidence="11">Peptidase S11 D-alanyl-D-alanine carboxypeptidase 1</fullName>
    </submittedName>
</protein>
<dbReference type="AlphaFoldDB" id="D9SM60"/>
<sequence>MFKKKFRNSFLIAVMILISISNNITAYGKVLSIDARAAIAMDVKSKRVLYEKNSVSLIPMASTTKIMTSLVALTYGNLDQEITISKKAAAIRGSTVNYMAGEKVTLRELLYGLMLRSGNDAAIAIAEGIAGDVDSFLVLMNEYANLIGATNSHFESPHGLDSNQHYTTTYDLAIITSKAMENRTFREIVGCRSIEKGASGFTRGYSNINKILFLHGDATGVKTGYTGQAGKCLVSSFNYDGNDIVVIVLNCNPRWGETLKIYNHVKDNYEYKKLCSKEDDIAIINTKKSKYKLFLEEDMILPIKRNANFALNVVKPKYVKKDTGYYGRIEVIEEGKMIFNKELLKEKID</sequence>
<evidence type="ECO:0000313" key="12">
    <source>
        <dbReference type="Proteomes" id="UP000002730"/>
    </source>
</evidence>
<feature type="domain" description="Peptidase S11 D-alanyl-D-alanine carboxypeptidase A N-terminal" evidence="10">
    <location>
        <begin position="31"/>
        <end position="251"/>
    </location>
</feature>
<evidence type="ECO:0000256" key="1">
    <source>
        <dbReference type="ARBA" id="ARBA00007164"/>
    </source>
</evidence>
<evidence type="ECO:0000259" key="10">
    <source>
        <dbReference type="Pfam" id="PF00768"/>
    </source>
</evidence>
<gene>
    <name evidence="11" type="ordered locus">Clocel_2048</name>
</gene>
<dbReference type="OrthoDB" id="9791132at2"/>
<dbReference type="STRING" id="573061.Clocel_2048"/>
<keyword evidence="4" id="KW-0133">Cell shape</keyword>
<keyword evidence="11" id="KW-0121">Carboxypeptidase</keyword>
<feature type="binding site" evidence="8">
    <location>
        <position position="222"/>
    </location>
    <ligand>
        <name>substrate</name>
    </ligand>
</feature>
<dbReference type="InterPro" id="IPR001967">
    <property type="entry name" value="Peptidase_S11_N"/>
</dbReference>
<feature type="active site" evidence="7">
    <location>
        <position position="117"/>
    </location>
</feature>
<dbReference type="eggNOG" id="COG1686">
    <property type="taxonomic scope" value="Bacteria"/>
</dbReference>
<evidence type="ECO:0000256" key="7">
    <source>
        <dbReference type="PIRSR" id="PIRSR618044-1"/>
    </source>
</evidence>
<evidence type="ECO:0000256" key="4">
    <source>
        <dbReference type="ARBA" id="ARBA00022960"/>
    </source>
</evidence>
<keyword evidence="3" id="KW-0378">Hydrolase</keyword>
<proteinExistence type="inferred from homology"/>
<dbReference type="InterPro" id="IPR012338">
    <property type="entry name" value="Beta-lactam/transpept-like"/>
</dbReference>
<accession>D9SM60</accession>
<dbReference type="GO" id="GO:0009252">
    <property type="term" value="P:peptidoglycan biosynthetic process"/>
    <property type="evidence" value="ECO:0007669"/>
    <property type="project" value="UniProtKB-KW"/>
</dbReference>
<dbReference type="GO" id="GO:0071555">
    <property type="term" value="P:cell wall organization"/>
    <property type="evidence" value="ECO:0007669"/>
    <property type="project" value="UniProtKB-KW"/>
</dbReference>
<dbReference type="KEGG" id="ccb:Clocel_2048"/>
<dbReference type="HOGENOM" id="CLU_027070_7_0_9"/>
<keyword evidence="12" id="KW-1185">Reference proteome</keyword>
<dbReference type="EMBL" id="CP002160">
    <property type="protein sequence ID" value="ADL51791.1"/>
    <property type="molecule type" value="Genomic_DNA"/>
</dbReference>
<evidence type="ECO:0000256" key="8">
    <source>
        <dbReference type="PIRSR" id="PIRSR618044-2"/>
    </source>
</evidence>
<dbReference type="GO" id="GO:0009002">
    <property type="term" value="F:serine-type D-Ala-D-Ala carboxypeptidase activity"/>
    <property type="evidence" value="ECO:0007669"/>
    <property type="project" value="InterPro"/>
</dbReference>
<reference evidence="11 12" key="1">
    <citation type="submission" date="2010-08" db="EMBL/GenBank/DDBJ databases">
        <title>Complete sequence of Clostridium cellulovorans 743B.</title>
        <authorList>
            <consortium name="US DOE Joint Genome Institute"/>
            <person name="Lucas S."/>
            <person name="Copeland A."/>
            <person name="Lapidus A."/>
            <person name="Cheng J.-F."/>
            <person name="Bruce D."/>
            <person name="Goodwin L."/>
            <person name="Pitluck S."/>
            <person name="Chertkov O."/>
            <person name="Detter J.C."/>
            <person name="Han C."/>
            <person name="Tapia R."/>
            <person name="Land M."/>
            <person name="Hauser L."/>
            <person name="Chang Y.-J."/>
            <person name="Jeffries C."/>
            <person name="Kyrpides N."/>
            <person name="Ivanova N."/>
            <person name="Mikhailova N."/>
            <person name="Hemme C.L."/>
            <person name="Woyke T."/>
        </authorList>
    </citation>
    <scope>NUCLEOTIDE SEQUENCE [LARGE SCALE GENOMIC DNA]</scope>
    <source>
        <strain evidence="12">ATCC 35296 / DSM 3052 / OCM 3 / 743B</strain>
    </source>
</reference>
<evidence type="ECO:0000256" key="9">
    <source>
        <dbReference type="RuleBase" id="RU004016"/>
    </source>
</evidence>
<feature type="active site" description="Acyl-ester intermediate" evidence="7">
    <location>
        <position position="62"/>
    </location>
</feature>
<evidence type="ECO:0000256" key="5">
    <source>
        <dbReference type="ARBA" id="ARBA00022984"/>
    </source>
</evidence>
<evidence type="ECO:0000256" key="6">
    <source>
        <dbReference type="ARBA" id="ARBA00023316"/>
    </source>
</evidence>
<keyword evidence="6" id="KW-0961">Cell wall biogenesis/degradation</keyword>
<feature type="active site" description="Proton acceptor" evidence="7">
    <location>
        <position position="65"/>
    </location>
</feature>
<keyword evidence="2" id="KW-0732">Signal</keyword>
<keyword evidence="11" id="KW-0645">Protease</keyword>
<dbReference type="Gene3D" id="3.40.710.10">
    <property type="entry name" value="DD-peptidase/beta-lactamase superfamily"/>
    <property type="match status" value="1"/>
</dbReference>
<evidence type="ECO:0000256" key="3">
    <source>
        <dbReference type="ARBA" id="ARBA00022801"/>
    </source>
</evidence>
<dbReference type="Pfam" id="PF00768">
    <property type="entry name" value="Peptidase_S11"/>
    <property type="match status" value="1"/>
</dbReference>
<evidence type="ECO:0000256" key="2">
    <source>
        <dbReference type="ARBA" id="ARBA00022729"/>
    </source>
</evidence>
<comment type="similarity">
    <text evidence="1 9">Belongs to the peptidase S11 family.</text>
</comment>
<dbReference type="MEROPS" id="S11.004"/>
<dbReference type="InterPro" id="IPR018044">
    <property type="entry name" value="Peptidase_S11"/>
</dbReference>
<evidence type="ECO:0000313" key="11">
    <source>
        <dbReference type="EMBL" id="ADL51791.1"/>
    </source>
</evidence>
<dbReference type="SUPFAM" id="SSF56601">
    <property type="entry name" value="beta-lactamase/transpeptidase-like"/>
    <property type="match status" value="1"/>
</dbReference>
<dbReference type="GO" id="GO:0006508">
    <property type="term" value="P:proteolysis"/>
    <property type="evidence" value="ECO:0007669"/>
    <property type="project" value="InterPro"/>
</dbReference>
<dbReference type="Proteomes" id="UP000002730">
    <property type="component" value="Chromosome"/>
</dbReference>
<dbReference type="PANTHER" id="PTHR21581">
    <property type="entry name" value="D-ALANYL-D-ALANINE CARBOXYPEPTIDASE"/>
    <property type="match status" value="1"/>
</dbReference>
<organism evidence="11 12">
    <name type="scientific">Clostridium cellulovorans (strain ATCC 35296 / DSM 3052 / OCM 3 / 743B)</name>
    <dbReference type="NCBI Taxonomy" id="573061"/>
    <lineage>
        <taxon>Bacteria</taxon>
        <taxon>Bacillati</taxon>
        <taxon>Bacillota</taxon>
        <taxon>Clostridia</taxon>
        <taxon>Eubacteriales</taxon>
        <taxon>Clostridiaceae</taxon>
        <taxon>Clostridium</taxon>
    </lineage>
</organism>
<name>D9SM60_CLOC7</name>
<dbReference type="PANTHER" id="PTHR21581:SF33">
    <property type="entry name" value="D-ALANYL-D-ALANINE CARBOXYPEPTIDASE DACB"/>
    <property type="match status" value="1"/>
</dbReference>
<keyword evidence="5" id="KW-0573">Peptidoglycan synthesis</keyword>